<dbReference type="EMBL" id="CAJGYM010000032">
    <property type="protein sequence ID" value="CAD6193045.1"/>
    <property type="molecule type" value="Genomic_DNA"/>
</dbReference>
<evidence type="ECO:0000256" key="1">
    <source>
        <dbReference type="ARBA" id="ARBA00006750"/>
    </source>
</evidence>
<reference evidence="7" key="1">
    <citation type="submission" date="2020-10" db="EMBL/GenBank/DDBJ databases">
        <authorList>
            <person name="Kikuchi T."/>
        </authorList>
    </citation>
    <scope>NUCLEOTIDE SEQUENCE</scope>
    <source>
        <strain evidence="7">NKZ352</strain>
    </source>
</reference>
<dbReference type="PROSITE" id="PS51371">
    <property type="entry name" value="CBS"/>
    <property type="match status" value="2"/>
</dbReference>
<evidence type="ECO:0000313" key="8">
    <source>
        <dbReference type="Proteomes" id="UP000835052"/>
    </source>
</evidence>
<feature type="domain" description="CBS" evidence="6">
    <location>
        <begin position="208"/>
        <end position="265"/>
    </location>
</feature>
<dbReference type="OrthoDB" id="449052at2759"/>
<dbReference type="PANTHER" id="PTHR13780:SF99">
    <property type="entry name" value="CBS DOMAIN-CONTAINING PROTEIN"/>
    <property type="match status" value="1"/>
</dbReference>
<dbReference type="GO" id="GO:0016208">
    <property type="term" value="F:AMP binding"/>
    <property type="evidence" value="ECO:0007669"/>
    <property type="project" value="TreeGrafter"/>
</dbReference>
<dbReference type="Pfam" id="PF00571">
    <property type="entry name" value="CBS"/>
    <property type="match status" value="3"/>
</dbReference>
<sequence length="486" mass="55761">MSQTSSGQLRRNKATNFHPVTIPKAEFNLQHHFIFRPDKAPKDGLQAIQREGDVISRHSIAKYAPEEVPDDVDESLKIDKMFKTVARLGINEPEMVYTHLLQLSQCYEAMARSNKVIVFTDDTSVRKAFNALIYNSVRTGLVADSKSLAITGVLSITDFIMVLMMLWKFRDNLDEMKGTPLSHEDFENMDVAHMPIRRWKELLGYQGQLKPFVCIKLNESLFRAVELLSENRIHRLPVMDDVTNDCAYILTHRRILHYIWKHCALLPKPAYLNERAIDIPVGTWNGLIYATERMPLIQALDMLIDNGISGMPVVEYKTLKILDVYTRFDTVAAAFWTDIDLSVTVAEAIKRRENVSGILRDGVVTANQNATMWELVQLFVDKNVHRIFMVDEYNCLKGLVSLSDITEYIVLRPATHHQKLRNHQVHLRTVYECCEAMDRIQEEAAALTRPHTLTHSPTTRNLTSHLWLQLDLYNTFQHLGSFLSVG</sequence>
<gene>
    <name evidence="7" type="ORF">CAUJ_LOCUS8964</name>
</gene>
<organism evidence="7 8">
    <name type="scientific">Caenorhabditis auriculariae</name>
    <dbReference type="NCBI Taxonomy" id="2777116"/>
    <lineage>
        <taxon>Eukaryota</taxon>
        <taxon>Metazoa</taxon>
        <taxon>Ecdysozoa</taxon>
        <taxon>Nematoda</taxon>
        <taxon>Chromadorea</taxon>
        <taxon>Rhabditida</taxon>
        <taxon>Rhabditina</taxon>
        <taxon>Rhabditomorpha</taxon>
        <taxon>Rhabditoidea</taxon>
        <taxon>Rhabditidae</taxon>
        <taxon>Peloderinae</taxon>
        <taxon>Caenorhabditis</taxon>
    </lineage>
</organism>
<protein>
    <recommendedName>
        <fullName evidence="6">CBS domain-containing protein</fullName>
    </recommendedName>
</protein>
<dbReference type="InterPro" id="IPR050511">
    <property type="entry name" value="AMPK_gamma/SDS23_families"/>
</dbReference>
<dbReference type="GO" id="GO:0005737">
    <property type="term" value="C:cytoplasm"/>
    <property type="evidence" value="ECO:0007669"/>
    <property type="project" value="TreeGrafter"/>
</dbReference>
<keyword evidence="2" id="KW-0677">Repeat</keyword>
<dbReference type="GO" id="GO:0005634">
    <property type="term" value="C:nucleus"/>
    <property type="evidence" value="ECO:0007669"/>
    <property type="project" value="TreeGrafter"/>
</dbReference>
<evidence type="ECO:0000259" key="6">
    <source>
        <dbReference type="PROSITE" id="PS51371"/>
    </source>
</evidence>
<keyword evidence="3 5" id="KW-0129">CBS domain</keyword>
<accession>A0A8S1HCX1</accession>
<evidence type="ECO:0000256" key="3">
    <source>
        <dbReference type="ARBA" id="ARBA00023122"/>
    </source>
</evidence>
<name>A0A8S1HCX1_9PELO</name>
<dbReference type="GO" id="GO:0019887">
    <property type="term" value="F:protein kinase regulator activity"/>
    <property type="evidence" value="ECO:0007669"/>
    <property type="project" value="TreeGrafter"/>
</dbReference>
<comment type="subunit">
    <text evidence="4">AMPK is a heterotrimer of an alpha catalytic subunit (PRKAA1 or PRKAA2), a beta (PRKAB1 or PRKAB2) and a gamma non-catalytic subunits (PRKAG1, PRKAG2 or PRKAG3). Interacts with FNIP1 and FNIP2.</text>
</comment>
<dbReference type="PANTHER" id="PTHR13780">
    <property type="entry name" value="AMP-ACTIVATED PROTEIN KINASE, GAMMA REGULATORY SUBUNIT"/>
    <property type="match status" value="1"/>
</dbReference>
<dbReference type="InterPro" id="IPR046342">
    <property type="entry name" value="CBS_dom_sf"/>
</dbReference>
<proteinExistence type="inferred from homology"/>
<feature type="domain" description="CBS" evidence="6">
    <location>
        <begin position="358"/>
        <end position="420"/>
    </location>
</feature>
<evidence type="ECO:0000256" key="4">
    <source>
        <dbReference type="ARBA" id="ARBA00025878"/>
    </source>
</evidence>
<dbReference type="GO" id="GO:0031588">
    <property type="term" value="C:nucleotide-activated protein kinase complex"/>
    <property type="evidence" value="ECO:0007669"/>
    <property type="project" value="TreeGrafter"/>
</dbReference>
<comment type="similarity">
    <text evidence="1">Belongs to the 5'-AMP-activated protein kinase gamma subunit family.</text>
</comment>
<evidence type="ECO:0000256" key="5">
    <source>
        <dbReference type="PROSITE-ProRule" id="PRU00703"/>
    </source>
</evidence>
<evidence type="ECO:0000256" key="2">
    <source>
        <dbReference type="ARBA" id="ARBA00022737"/>
    </source>
</evidence>
<dbReference type="GO" id="GO:0019901">
    <property type="term" value="F:protein kinase binding"/>
    <property type="evidence" value="ECO:0007669"/>
    <property type="project" value="TreeGrafter"/>
</dbReference>
<dbReference type="InterPro" id="IPR000644">
    <property type="entry name" value="CBS_dom"/>
</dbReference>
<dbReference type="SUPFAM" id="SSF54631">
    <property type="entry name" value="CBS-domain pair"/>
    <property type="match status" value="2"/>
</dbReference>
<keyword evidence="8" id="KW-1185">Reference proteome</keyword>
<evidence type="ECO:0000313" key="7">
    <source>
        <dbReference type="EMBL" id="CAD6193045.1"/>
    </source>
</evidence>
<dbReference type="Gene3D" id="3.10.580.10">
    <property type="entry name" value="CBS-domain"/>
    <property type="match status" value="2"/>
</dbReference>
<comment type="caution">
    <text evidence="7">The sequence shown here is derived from an EMBL/GenBank/DDBJ whole genome shotgun (WGS) entry which is preliminary data.</text>
</comment>
<dbReference type="SMART" id="SM00116">
    <property type="entry name" value="CBS"/>
    <property type="match status" value="4"/>
</dbReference>
<dbReference type="Proteomes" id="UP000835052">
    <property type="component" value="Unassembled WGS sequence"/>
</dbReference>
<dbReference type="AlphaFoldDB" id="A0A8S1HCX1"/>